<name>A0A180GQ07_PUCT1</name>
<protein>
    <submittedName>
        <fullName evidence="2 3">Uncharacterized protein</fullName>
    </submittedName>
</protein>
<feature type="compositionally biased region" description="Polar residues" evidence="1">
    <location>
        <begin position="190"/>
        <end position="219"/>
    </location>
</feature>
<dbReference type="EnsemblFungi" id="PTTG_08827-t43_2">
    <property type="protein sequence ID" value="PTTG_08827-t43_2-p1"/>
    <property type="gene ID" value="PTTG_08827"/>
</dbReference>
<evidence type="ECO:0000313" key="4">
    <source>
        <dbReference type="Proteomes" id="UP000005240"/>
    </source>
</evidence>
<reference evidence="2" key="1">
    <citation type="submission" date="2009-11" db="EMBL/GenBank/DDBJ databases">
        <authorList>
            <consortium name="The Broad Institute Genome Sequencing Platform"/>
            <person name="Ward D."/>
            <person name="Feldgarden M."/>
            <person name="Earl A."/>
            <person name="Young S.K."/>
            <person name="Zeng Q."/>
            <person name="Koehrsen M."/>
            <person name="Alvarado L."/>
            <person name="Berlin A."/>
            <person name="Bochicchio J."/>
            <person name="Borenstein D."/>
            <person name="Chapman S.B."/>
            <person name="Chen Z."/>
            <person name="Engels R."/>
            <person name="Freedman E."/>
            <person name="Gellesch M."/>
            <person name="Goldberg J."/>
            <person name="Griggs A."/>
            <person name="Gujja S."/>
            <person name="Heilman E."/>
            <person name="Heiman D."/>
            <person name="Hepburn T."/>
            <person name="Howarth C."/>
            <person name="Jen D."/>
            <person name="Larson L."/>
            <person name="Lewis B."/>
            <person name="Mehta T."/>
            <person name="Park D."/>
            <person name="Pearson M."/>
            <person name="Roberts A."/>
            <person name="Saif S."/>
            <person name="Shea T."/>
            <person name="Shenoy N."/>
            <person name="Sisk P."/>
            <person name="Stolte C."/>
            <person name="Sykes S."/>
            <person name="Thomson T."/>
            <person name="Walk T."/>
            <person name="White J."/>
            <person name="Yandava C."/>
            <person name="Izard J."/>
            <person name="Baranova O.V."/>
            <person name="Blanton J.M."/>
            <person name="Tanner A.C."/>
            <person name="Dewhirst F.E."/>
            <person name="Haas B."/>
            <person name="Nusbaum C."/>
            <person name="Birren B."/>
        </authorList>
    </citation>
    <scope>NUCLEOTIDE SEQUENCE [LARGE SCALE GENOMIC DNA]</scope>
    <source>
        <strain evidence="2">1-1 BBBD Race 1</strain>
    </source>
</reference>
<accession>A0A180GQ07</accession>
<reference evidence="3 4" key="3">
    <citation type="journal article" date="2017" name="G3 (Bethesda)">
        <title>Comparative analysis highlights variable genome content of wheat rusts and divergence of the mating loci.</title>
        <authorList>
            <person name="Cuomo C.A."/>
            <person name="Bakkeren G."/>
            <person name="Khalil H.B."/>
            <person name="Panwar V."/>
            <person name="Joly D."/>
            <person name="Linning R."/>
            <person name="Sakthikumar S."/>
            <person name="Song X."/>
            <person name="Adiconis X."/>
            <person name="Fan L."/>
            <person name="Goldberg J.M."/>
            <person name="Levin J.Z."/>
            <person name="Young S."/>
            <person name="Zeng Q."/>
            <person name="Anikster Y."/>
            <person name="Bruce M."/>
            <person name="Wang M."/>
            <person name="Yin C."/>
            <person name="McCallum B."/>
            <person name="Szabo L.J."/>
            <person name="Hulbert S."/>
            <person name="Chen X."/>
            <person name="Fellers J.P."/>
        </authorList>
    </citation>
    <scope>NUCLEOTIDE SEQUENCE</scope>
    <source>
        <strain evidence="4">Isolate 1-1 / race 1 (BBBD)</strain>
        <strain evidence="3">isolate 1-1 / race 1 (BBBD)</strain>
    </source>
</reference>
<dbReference type="AlphaFoldDB" id="A0A180GQ07"/>
<organism evidence="2">
    <name type="scientific">Puccinia triticina (isolate 1-1 / race 1 (BBBD))</name>
    <name type="common">Brown leaf rust fungus</name>
    <dbReference type="NCBI Taxonomy" id="630390"/>
    <lineage>
        <taxon>Eukaryota</taxon>
        <taxon>Fungi</taxon>
        <taxon>Dikarya</taxon>
        <taxon>Basidiomycota</taxon>
        <taxon>Pucciniomycotina</taxon>
        <taxon>Pucciniomycetes</taxon>
        <taxon>Pucciniales</taxon>
        <taxon>Pucciniaceae</taxon>
        <taxon>Puccinia</taxon>
    </lineage>
</organism>
<keyword evidence="4" id="KW-1185">Reference proteome</keyword>
<reference evidence="3" key="4">
    <citation type="submission" date="2025-05" db="UniProtKB">
        <authorList>
            <consortium name="EnsemblFungi"/>
        </authorList>
    </citation>
    <scope>IDENTIFICATION</scope>
    <source>
        <strain evidence="3">isolate 1-1 / race 1 (BBBD)</strain>
    </source>
</reference>
<dbReference type="Proteomes" id="UP000005240">
    <property type="component" value="Unassembled WGS sequence"/>
</dbReference>
<evidence type="ECO:0000313" key="3">
    <source>
        <dbReference type="EnsemblFungi" id="PTTG_08827-t43_2-p1"/>
    </source>
</evidence>
<dbReference type="VEuPathDB" id="FungiDB:PTTG_08827"/>
<gene>
    <name evidence="2" type="ORF">PTTG_08827</name>
</gene>
<dbReference type="EMBL" id="ADAS02000039">
    <property type="protein sequence ID" value="OAV94469.1"/>
    <property type="molecule type" value="Genomic_DNA"/>
</dbReference>
<dbReference type="OrthoDB" id="2501141at2759"/>
<sequence>MTNEHLSVLSKLTLVLHPTNCRYSQDLLLLYSSVIREEIWHLSLIGPTIPENAAGPRETWWEGKWSMEQLQNLVPSKSPHELINEIRSSFSNDDITLIGYREGNETEVRVTIGYSTSAAFTIPLARLNPASESSLTSTQQPFLNLLKITCEAYQQLNSRKHQKHIEQAQSGSWLDQDANQIMTQSSSSQITAAPNRTSGLDQMNNTTYISSQRSFTANSAGPGKKARITATNRFLDSDESD</sequence>
<evidence type="ECO:0000256" key="1">
    <source>
        <dbReference type="SAM" id="MobiDB-lite"/>
    </source>
</evidence>
<proteinExistence type="predicted"/>
<evidence type="ECO:0000313" key="2">
    <source>
        <dbReference type="EMBL" id="OAV94469.1"/>
    </source>
</evidence>
<reference evidence="2" key="2">
    <citation type="submission" date="2016-05" db="EMBL/GenBank/DDBJ databases">
        <title>Comparative analysis highlights variable genome content of wheat rusts and divergence of the mating loci.</title>
        <authorList>
            <person name="Cuomo C.A."/>
            <person name="Bakkeren G."/>
            <person name="Szabo L."/>
            <person name="Khalil H."/>
            <person name="Joly D."/>
            <person name="Goldberg J."/>
            <person name="Young S."/>
            <person name="Zeng Q."/>
            <person name="Fellers J."/>
        </authorList>
    </citation>
    <scope>NUCLEOTIDE SEQUENCE [LARGE SCALE GENOMIC DNA]</scope>
    <source>
        <strain evidence="2">1-1 BBBD Race 1</strain>
    </source>
</reference>
<feature type="region of interest" description="Disordered" evidence="1">
    <location>
        <begin position="183"/>
        <end position="241"/>
    </location>
</feature>